<proteinExistence type="predicted"/>
<dbReference type="Proteomes" id="UP001374535">
    <property type="component" value="Chromosome 7"/>
</dbReference>
<keyword evidence="2" id="KW-1185">Reference proteome</keyword>
<reference evidence="1 2" key="1">
    <citation type="journal article" date="2023" name="Life. Sci Alliance">
        <title>Evolutionary insights into 3D genome organization and epigenetic landscape of Vigna mungo.</title>
        <authorList>
            <person name="Junaid A."/>
            <person name="Singh B."/>
            <person name="Bhatia S."/>
        </authorList>
    </citation>
    <scope>NUCLEOTIDE SEQUENCE [LARGE SCALE GENOMIC DNA]</scope>
    <source>
        <strain evidence="1">Urdbean</strain>
    </source>
</reference>
<name>A0AAQ3RPI8_VIGMU</name>
<dbReference type="EMBL" id="CP144694">
    <property type="protein sequence ID" value="WVZ02979.1"/>
    <property type="molecule type" value="Genomic_DNA"/>
</dbReference>
<evidence type="ECO:0000313" key="2">
    <source>
        <dbReference type="Proteomes" id="UP001374535"/>
    </source>
</evidence>
<gene>
    <name evidence="1" type="ORF">V8G54_023785</name>
</gene>
<accession>A0AAQ3RPI8</accession>
<evidence type="ECO:0000313" key="1">
    <source>
        <dbReference type="EMBL" id="WVZ02979.1"/>
    </source>
</evidence>
<dbReference type="AlphaFoldDB" id="A0AAQ3RPI8"/>
<organism evidence="1 2">
    <name type="scientific">Vigna mungo</name>
    <name type="common">Black gram</name>
    <name type="synonym">Phaseolus mungo</name>
    <dbReference type="NCBI Taxonomy" id="3915"/>
    <lineage>
        <taxon>Eukaryota</taxon>
        <taxon>Viridiplantae</taxon>
        <taxon>Streptophyta</taxon>
        <taxon>Embryophyta</taxon>
        <taxon>Tracheophyta</taxon>
        <taxon>Spermatophyta</taxon>
        <taxon>Magnoliopsida</taxon>
        <taxon>eudicotyledons</taxon>
        <taxon>Gunneridae</taxon>
        <taxon>Pentapetalae</taxon>
        <taxon>rosids</taxon>
        <taxon>fabids</taxon>
        <taxon>Fabales</taxon>
        <taxon>Fabaceae</taxon>
        <taxon>Papilionoideae</taxon>
        <taxon>50 kb inversion clade</taxon>
        <taxon>NPAAA clade</taxon>
        <taxon>indigoferoid/millettioid clade</taxon>
        <taxon>Phaseoleae</taxon>
        <taxon>Vigna</taxon>
    </lineage>
</organism>
<sequence length="113" mass="12287">MTSVVVHLRGRPKLLSTTLATKSPHYATVNAHRHVVAEGIAGEGQNALHYANPSPIVTPRVVVFMVHGYDNDISWTFQATPIFLTQSGFTCFAVVWTFKATTTPKALKPSSPP</sequence>
<protein>
    <submittedName>
        <fullName evidence="1">Uncharacterized protein</fullName>
    </submittedName>
</protein>